<gene>
    <name evidence="7" type="ORF">EDB92DRAFT_1818049</name>
</gene>
<dbReference type="Pfam" id="PF00892">
    <property type="entry name" value="EamA"/>
    <property type="match status" value="1"/>
</dbReference>
<evidence type="ECO:0000256" key="3">
    <source>
        <dbReference type="ARBA" id="ARBA00022989"/>
    </source>
</evidence>
<keyword evidence="4 5" id="KW-0472">Membrane</keyword>
<comment type="subcellular location">
    <subcellularLocation>
        <location evidence="1">Membrane</location>
        <topology evidence="1">Multi-pass membrane protein</topology>
    </subcellularLocation>
</comment>
<dbReference type="SUPFAM" id="SSF103481">
    <property type="entry name" value="Multidrug resistance efflux transporter EmrE"/>
    <property type="match status" value="2"/>
</dbReference>
<sequence>MDGWAGPRGNPGLFSSPSYAIALQITIVIGTISTGRAIREVVAVFSGRVPQQVVHGEGRGIQCPALTPQLLSISMATARPAYTALIPDASSSPFPPSIPMEDLSTIHELPPENRSKTAHKRNLRHRISWRWDSARTLVSIFVDNNAGLMLAGASQFFLSAMNVAVKLLNSLDKPVPTLELIWVRMVITYICSIAYMYWKQIPDPVFGPKGLRLLLVLRGFTGSVLFDSLDARPVPDHGHSFFGLSGMYFSLQYLSLSDAMVLSFLSPILTGFTGAIFLKEPISLKEMFAGLCSFLGVVMIARPQFLVGKLHANRSAGIPADLSEVATPEQRMLAALIGVLGATGALCAGFYSGILLTMGLQRETAARGSLANYIGVVFALVFERIVFHTTPSELSIAGSVIIMSSAIYVALTKSSKPAPFDHVLERPLLTADDEDNGEP</sequence>
<dbReference type="PANTHER" id="PTHR22911">
    <property type="entry name" value="ACYL-MALONYL CONDENSING ENZYME-RELATED"/>
    <property type="match status" value="1"/>
</dbReference>
<feature type="transmembrane region" description="Helical" evidence="5">
    <location>
        <begin position="394"/>
        <end position="411"/>
    </location>
</feature>
<feature type="transmembrane region" description="Helical" evidence="5">
    <location>
        <begin position="332"/>
        <end position="358"/>
    </location>
</feature>
<accession>A0AAD4LF27</accession>
<dbReference type="AlphaFoldDB" id="A0AAD4LF27"/>
<evidence type="ECO:0000313" key="8">
    <source>
        <dbReference type="Proteomes" id="UP001201163"/>
    </source>
</evidence>
<keyword evidence="3 5" id="KW-1133">Transmembrane helix</keyword>
<feature type="transmembrane region" description="Helical" evidence="5">
    <location>
        <begin position="370"/>
        <end position="388"/>
    </location>
</feature>
<reference evidence="7" key="1">
    <citation type="submission" date="2022-01" db="EMBL/GenBank/DDBJ databases">
        <title>Comparative genomics reveals a dynamic genome evolution in the ectomycorrhizal milk-cap (Lactarius) mushrooms.</title>
        <authorList>
            <consortium name="DOE Joint Genome Institute"/>
            <person name="Lebreton A."/>
            <person name="Tang N."/>
            <person name="Kuo A."/>
            <person name="LaButti K."/>
            <person name="Drula E."/>
            <person name="Barry K."/>
            <person name="Clum A."/>
            <person name="Lipzen A."/>
            <person name="Mousain D."/>
            <person name="Ng V."/>
            <person name="Wang R."/>
            <person name="Wang X."/>
            <person name="Dai Y."/>
            <person name="Henrissat B."/>
            <person name="Grigoriev I.V."/>
            <person name="Guerin-Laguette A."/>
            <person name="Yu F."/>
            <person name="Martin F.M."/>
        </authorList>
    </citation>
    <scope>NUCLEOTIDE SEQUENCE</scope>
    <source>
        <strain evidence="7">QP</strain>
    </source>
</reference>
<evidence type="ECO:0000313" key="7">
    <source>
        <dbReference type="EMBL" id="KAH8987206.1"/>
    </source>
</evidence>
<comment type="caution">
    <text evidence="7">The sequence shown here is derived from an EMBL/GenBank/DDBJ whole genome shotgun (WGS) entry which is preliminary data.</text>
</comment>
<protein>
    <recommendedName>
        <fullName evidence="6">EamA domain-containing protein</fullName>
    </recommendedName>
</protein>
<keyword evidence="2 5" id="KW-0812">Transmembrane</keyword>
<evidence type="ECO:0000256" key="5">
    <source>
        <dbReference type="SAM" id="Phobius"/>
    </source>
</evidence>
<organism evidence="7 8">
    <name type="scientific">Lactarius akahatsu</name>
    <dbReference type="NCBI Taxonomy" id="416441"/>
    <lineage>
        <taxon>Eukaryota</taxon>
        <taxon>Fungi</taxon>
        <taxon>Dikarya</taxon>
        <taxon>Basidiomycota</taxon>
        <taxon>Agaricomycotina</taxon>
        <taxon>Agaricomycetes</taxon>
        <taxon>Russulales</taxon>
        <taxon>Russulaceae</taxon>
        <taxon>Lactarius</taxon>
    </lineage>
</organism>
<keyword evidence="8" id="KW-1185">Reference proteome</keyword>
<dbReference type="InterPro" id="IPR037185">
    <property type="entry name" value="EmrE-like"/>
</dbReference>
<dbReference type="InterPro" id="IPR000620">
    <property type="entry name" value="EamA_dom"/>
</dbReference>
<feature type="transmembrane region" description="Helical" evidence="5">
    <location>
        <begin position="181"/>
        <end position="198"/>
    </location>
</feature>
<feature type="transmembrane region" description="Helical" evidence="5">
    <location>
        <begin position="259"/>
        <end position="278"/>
    </location>
</feature>
<dbReference type="PANTHER" id="PTHR22911:SF6">
    <property type="entry name" value="SOLUTE CARRIER FAMILY 35 MEMBER G1"/>
    <property type="match status" value="1"/>
</dbReference>
<evidence type="ECO:0000256" key="4">
    <source>
        <dbReference type="ARBA" id="ARBA00023136"/>
    </source>
</evidence>
<proteinExistence type="predicted"/>
<dbReference type="Proteomes" id="UP001201163">
    <property type="component" value="Unassembled WGS sequence"/>
</dbReference>
<dbReference type="EMBL" id="JAKELL010000049">
    <property type="protein sequence ID" value="KAH8987206.1"/>
    <property type="molecule type" value="Genomic_DNA"/>
</dbReference>
<dbReference type="GO" id="GO:0016020">
    <property type="term" value="C:membrane"/>
    <property type="evidence" value="ECO:0007669"/>
    <property type="project" value="UniProtKB-SubCell"/>
</dbReference>
<feature type="domain" description="EamA" evidence="6">
    <location>
        <begin position="241"/>
        <end position="301"/>
    </location>
</feature>
<feature type="transmembrane region" description="Helical" evidence="5">
    <location>
        <begin position="20"/>
        <end position="38"/>
    </location>
</feature>
<name>A0AAD4LF27_9AGAM</name>
<evidence type="ECO:0000256" key="2">
    <source>
        <dbReference type="ARBA" id="ARBA00022692"/>
    </source>
</evidence>
<evidence type="ECO:0000256" key="1">
    <source>
        <dbReference type="ARBA" id="ARBA00004141"/>
    </source>
</evidence>
<evidence type="ECO:0000259" key="6">
    <source>
        <dbReference type="Pfam" id="PF00892"/>
    </source>
</evidence>